<comment type="similarity">
    <text evidence="2">Belongs to the SKP1 family.</text>
</comment>
<dbReference type="GeneID" id="63818367"/>
<dbReference type="RefSeq" id="XP_040764355.1">
    <property type="nucleotide sequence ID" value="XM_040901335.1"/>
</dbReference>
<dbReference type="InterPro" id="IPR039948">
    <property type="entry name" value="ELC1"/>
</dbReference>
<evidence type="ECO:0000256" key="2">
    <source>
        <dbReference type="ARBA" id="ARBA00009993"/>
    </source>
</evidence>
<dbReference type="InParanoid" id="A0A165EAT7"/>
<evidence type="ECO:0000313" key="6">
    <source>
        <dbReference type="EMBL" id="KZT06615.1"/>
    </source>
</evidence>
<evidence type="ECO:0000259" key="5">
    <source>
        <dbReference type="Pfam" id="PF03931"/>
    </source>
</evidence>
<dbReference type="Gene3D" id="3.30.710.10">
    <property type="entry name" value="Potassium Channel Kv1.1, Chain A"/>
    <property type="match status" value="1"/>
</dbReference>
<dbReference type="EMBL" id="KV427623">
    <property type="protein sequence ID" value="KZT06615.1"/>
    <property type="molecule type" value="Genomic_DNA"/>
</dbReference>
<keyword evidence="7" id="KW-1185">Reference proteome</keyword>
<accession>A0A165EAT7</accession>
<dbReference type="AlphaFoldDB" id="A0A165EAT7"/>
<organism evidence="6 7">
    <name type="scientific">Laetiporus sulphureus 93-53</name>
    <dbReference type="NCBI Taxonomy" id="1314785"/>
    <lineage>
        <taxon>Eukaryota</taxon>
        <taxon>Fungi</taxon>
        <taxon>Dikarya</taxon>
        <taxon>Basidiomycota</taxon>
        <taxon>Agaricomycotina</taxon>
        <taxon>Agaricomycetes</taxon>
        <taxon>Polyporales</taxon>
        <taxon>Laetiporus</taxon>
    </lineage>
</organism>
<dbReference type="OrthoDB" id="249087at2759"/>
<name>A0A165EAT7_9APHY</name>
<sequence length="106" mass="11969">MSSTQNDSEWVKLVSNDGYSFLIRKKVAMGSGTLKNMLSEESNFSEAVTNTCAINERGVVLEKLCEYLSYKALYENAPQRDIPDFTERITPEIALELLVAADYYET</sequence>
<evidence type="ECO:0000256" key="3">
    <source>
        <dbReference type="ARBA" id="ARBA00021347"/>
    </source>
</evidence>
<dbReference type="GO" id="GO:0006511">
    <property type="term" value="P:ubiquitin-dependent protein catabolic process"/>
    <property type="evidence" value="ECO:0007669"/>
    <property type="project" value="InterPro"/>
</dbReference>
<dbReference type="InterPro" id="IPR016073">
    <property type="entry name" value="Skp1_comp_POZ"/>
</dbReference>
<dbReference type="CDD" id="cd18321">
    <property type="entry name" value="BTB_POZ_EloC"/>
    <property type="match status" value="1"/>
</dbReference>
<dbReference type="PANTHER" id="PTHR20648">
    <property type="entry name" value="ELONGIN-C"/>
    <property type="match status" value="1"/>
</dbReference>
<dbReference type="STRING" id="1314785.A0A165EAT7"/>
<comment type="subcellular location">
    <subcellularLocation>
        <location evidence="1">Nucleus</location>
    </subcellularLocation>
</comment>
<dbReference type="Pfam" id="PF03931">
    <property type="entry name" value="Skp1_POZ"/>
    <property type="match status" value="1"/>
</dbReference>
<dbReference type="FunFam" id="3.30.710.10:FF:000035">
    <property type="entry name" value="Elongin C transcription elongation factor"/>
    <property type="match status" value="1"/>
</dbReference>
<keyword evidence="4" id="KW-0539">Nucleus</keyword>
<dbReference type="Proteomes" id="UP000076871">
    <property type="component" value="Unassembled WGS sequence"/>
</dbReference>
<protein>
    <recommendedName>
        <fullName evidence="3">Elongin-C</fullName>
    </recommendedName>
</protein>
<dbReference type="SMART" id="SM00512">
    <property type="entry name" value="Skp1"/>
    <property type="match status" value="1"/>
</dbReference>
<evidence type="ECO:0000256" key="4">
    <source>
        <dbReference type="ARBA" id="ARBA00023242"/>
    </source>
</evidence>
<feature type="domain" description="SKP1 component POZ" evidence="5">
    <location>
        <begin position="11"/>
        <end position="71"/>
    </location>
</feature>
<dbReference type="SUPFAM" id="SSF54695">
    <property type="entry name" value="POZ domain"/>
    <property type="match status" value="1"/>
</dbReference>
<gene>
    <name evidence="6" type="ORF">LAESUDRAFT_145182</name>
</gene>
<proteinExistence type="inferred from homology"/>
<dbReference type="InterPro" id="IPR011333">
    <property type="entry name" value="SKP1/BTB/POZ_sf"/>
</dbReference>
<dbReference type="GO" id="GO:0005634">
    <property type="term" value="C:nucleus"/>
    <property type="evidence" value="ECO:0007669"/>
    <property type="project" value="UniProtKB-SubCell"/>
</dbReference>
<evidence type="ECO:0000256" key="1">
    <source>
        <dbReference type="ARBA" id="ARBA00004123"/>
    </source>
</evidence>
<reference evidence="6 7" key="1">
    <citation type="journal article" date="2016" name="Mol. Biol. Evol.">
        <title>Comparative Genomics of Early-Diverging Mushroom-Forming Fungi Provides Insights into the Origins of Lignocellulose Decay Capabilities.</title>
        <authorList>
            <person name="Nagy L.G."/>
            <person name="Riley R."/>
            <person name="Tritt A."/>
            <person name="Adam C."/>
            <person name="Daum C."/>
            <person name="Floudas D."/>
            <person name="Sun H."/>
            <person name="Yadav J.S."/>
            <person name="Pangilinan J."/>
            <person name="Larsson K.H."/>
            <person name="Matsuura K."/>
            <person name="Barry K."/>
            <person name="Labutti K."/>
            <person name="Kuo R."/>
            <person name="Ohm R.A."/>
            <person name="Bhattacharya S.S."/>
            <person name="Shirouzu T."/>
            <person name="Yoshinaga Y."/>
            <person name="Martin F.M."/>
            <person name="Grigoriev I.V."/>
            <person name="Hibbett D.S."/>
        </authorList>
    </citation>
    <scope>NUCLEOTIDE SEQUENCE [LARGE SCALE GENOMIC DNA]</scope>
    <source>
        <strain evidence="6 7">93-53</strain>
    </source>
</reference>
<dbReference type="FunCoup" id="A0A165EAT7">
    <property type="interactions" value="332"/>
</dbReference>
<evidence type="ECO:0000313" key="7">
    <source>
        <dbReference type="Proteomes" id="UP000076871"/>
    </source>
</evidence>
<dbReference type="InterPro" id="IPR001232">
    <property type="entry name" value="SKP1-like"/>
</dbReference>